<protein>
    <recommendedName>
        <fullName evidence="2">histidine kinase</fullName>
        <ecNumber evidence="2">2.7.13.3</ecNumber>
    </recommendedName>
</protein>
<dbReference type="SMART" id="SM00448">
    <property type="entry name" value="REC"/>
    <property type="match status" value="1"/>
</dbReference>
<dbReference type="SUPFAM" id="SSF52172">
    <property type="entry name" value="CheY-like"/>
    <property type="match status" value="1"/>
</dbReference>
<keyword evidence="4" id="KW-0418">Kinase</keyword>
<dbReference type="InterPro" id="IPR011006">
    <property type="entry name" value="CheY-like_superfamily"/>
</dbReference>
<dbReference type="GO" id="GO:0005886">
    <property type="term" value="C:plasma membrane"/>
    <property type="evidence" value="ECO:0007669"/>
    <property type="project" value="TreeGrafter"/>
</dbReference>
<dbReference type="OrthoDB" id="9179585at2"/>
<feature type="domain" description="Response regulatory" evidence="6">
    <location>
        <begin position="42"/>
        <end position="159"/>
    </location>
</feature>
<dbReference type="Gene3D" id="3.40.50.2300">
    <property type="match status" value="1"/>
</dbReference>
<dbReference type="PANTHER" id="PTHR43047:SF72">
    <property type="entry name" value="OSMOSENSING HISTIDINE PROTEIN KINASE SLN1"/>
    <property type="match status" value="1"/>
</dbReference>
<dbReference type="Proteomes" id="UP000235916">
    <property type="component" value="Unassembled WGS sequence"/>
</dbReference>
<comment type="catalytic activity">
    <reaction evidence="1">
        <text>ATP + protein L-histidine = ADP + protein N-phospho-L-histidine.</text>
        <dbReference type="EC" id="2.7.13.3"/>
    </reaction>
</comment>
<accession>A0A2N8KSK0</accession>
<evidence type="ECO:0000256" key="2">
    <source>
        <dbReference type="ARBA" id="ARBA00012438"/>
    </source>
</evidence>
<gene>
    <name evidence="7" type="ORF">C1O66_22230</name>
</gene>
<proteinExistence type="predicted"/>
<dbReference type="PROSITE" id="PS50110">
    <property type="entry name" value="RESPONSE_REGULATORY"/>
    <property type="match status" value="1"/>
</dbReference>
<dbReference type="PANTHER" id="PTHR43047">
    <property type="entry name" value="TWO-COMPONENT HISTIDINE PROTEIN KINASE"/>
    <property type="match status" value="1"/>
</dbReference>
<keyword evidence="3" id="KW-0808">Transferase</keyword>
<dbReference type="GO" id="GO:0009927">
    <property type="term" value="F:histidine phosphotransfer kinase activity"/>
    <property type="evidence" value="ECO:0007669"/>
    <property type="project" value="TreeGrafter"/>
</dbReference>
<evidence type="ECO:0000259" key="6">
    <source>
        <dbReference type="PROSITE" id="PS50110"/>
    </source>
</evidence>
<dbReference type="AlphaFoldDB" id="A0A2N8KSK0"/>
<name>A0A2N8KSK0_9BURK</name>
<comment type="caution">
    <text evidence="7">The sequence shown here is derived from an EMBL/GenBank/DDBJ whole genome shotgun (WGS) entry which is preliminary data.</text>
</comment>
<organism evidence="7 8">
    <name type="scientific">Kinneretia aquatilis</name>
    <dbReference type="NCBI Taxonomy" id="2070761"/>
    <lineage>
        <taxon>Bacteria</taxon>
        <taxon>Pseudomonadati</taxon>
        <taxon>Pseudomonadota</taxon>
        <taxon>Betaproteobacteria</taxon>
        <taxon>Burkholderiales</taxon>
        <taxon>Sphaerotilaceae</taxon>
        <taxon>Roseateles</taxon>
    </lineage>
</organism>
<keyword evidence="5" id="KW-0597">Phosphoprotein</keyword>
<dbReference type="RefSeq" id="WP_102770183.1">
    <property type="nucleotide sequence ID" value="NZ_POSP01000004.1"/>
</dbReference>
<evidence type="ECO:0000256" key="5">
    <source>
        <dbReference type="PROSITE-ProRule" id="PRU00169"/>
    </source>
</evidence>
<feature type="modified residue" description="4-aspartylphosphate" evidence="5">
    <location>
        <position position="92"/>
    </location>
</feature>
<evidence type="ECO:0000256" key="4">
    <source>
        <dbReference type="ARBA" id="ARBA00022777"/>
    </source>
</evidence>
<dbReference type="EC" id="2.7.13.3" evidence="2"/>
<evidence type="ECO:0000256" key="1">
    <source>
        <dbReference type="ARBA" id="ARBA00000085"/>
    </source>
</evidence>
<evidence type="ECO:0000313" key="7">
    <source>
        <dbReference type="EMBL" id="PND36410.1"/>
    </source>
</evidence>
<evidence type="ECO:0000256" key="3">
    <source>
        <dbReference type="ARBA" id="ARBA00022679"/>
    </source>
</evidence>
<dbReference type="EMBL" id="POSP01000004">
    <property type="protein sequence ID" value="PND36410.1"/>
    <property type="molecule type" value="Genomic_DNA"/>
</dbReference>
<reference evidence="7 8" key="1">
    <citation type="submission" date="2018-01" db="EMBL/GenBank/DDBJ databases">
        <title>Draft genome sequence of Paucibacter aquatile CR182 isolated from freshwater of the Nakdong River.</title>
        <authorList>
            <person name="Choi A."/>
            <person name="Chung E.J."/>
        </authorList>
    </citation>
    <scope>NUCLEOTIDE SEQUENCE [LARGE SCALE GENOMIC DNA]</scope>
    <source>
        <strain evidence="7 8">CR182</strain>
    </source>
</reference>
<evidence type="ECO:0000313" key="8">
    <source>
        <dbReference type="Proteomes" id="UP000235916"/>
    </source>
</evidence>
<dbReference type="Pfam" id="PF00072">
    <property type="entry name" value="Response_reg"/>
    <property type="match status" value="1"/>
</dbReference>
<dbReference type="GO" id="GO:0000155">
    <property type="term" value="F:phosphorelay sensor kinase activity"/>
    <property type="evidence" value="ECO:0007669"/>
    <property type="project" value="TreeGrafter"/>
</dbReference>
<keyword evidence="8" id="KW-1185">Reference proteome</keyword>
<sequence>MFTLSSQSPEFLSSLPASARSPAAAVASDAAERSHKAPAQAQLLYIEDNPVNQLVVQELVALRPVWQLSLAGDGQQGLARAASLRPDLILLDLELPDMNGFQVLEALRADPATASIPCIALSASAMPDDLRRAQAAGFAEYWTKPVDFKAFHAGLDQFLTRLKAPGQ</sequence>
<dbReference type="InterPro" id="IPR001789">
    <property type="entry name" value="Sig_transdc_resp-reg_receiver"/>
</dbReference>